<sequence length="40" mass="4606">MQLVSRLNDLVTTEQHDLLERPPPLPLGLRQLRDDAVKVE</sequence>
<protein>
    <submittedName>
        <fullName evidence="1">Uncharacterized protein</fullName>
    </submittedName>
</protein>
<proteinExistence type="predicted"/>
<name>A0ACD4ZKW1_9ACTN</name>
<gene>
    <name evidence="1" type="ORF">OG835_20295</name>
</gene>
<organism evidence="1 2">
    <name type="scientific">Streptomyces scopuliridis</name>
    <dbReference type="NCBI Taxonomy" id="452529"/>
    <lineage>
        <taxon>Bacteria</taxon>
        <taxon>Bacillati</taxon>
        <taxon>Actinomycetota</taxon>
        <taxon>Actinomycetes</taxon>
        <taxon>Kitasatosporales</taxon>
        <taxon>Streptomycetaceae</taxon>
        <taxon>Streptomyces</taxon>
    </lineage>
</organism>
<dbReference type="EMBL" id="CP109109">
    <property type="protein sequence ID" value="WSB99129.1"/>
    <property type="molecule type" value="Genomic_DNA"/>
</dbReference>
<evidence type="ECO:0000313" key="2">
    <source>
        <dbReference type="Proteomes" id="UP001348369"/>
    </source>
</evidence>
<evidence type="ECO:0000313" key="1">
    <source>
        <dbReference type="EMBL" id="WSB99129.1"/>
    </source>
</evidence>
<accession>A0ACD4ZKW1</accession>
<keyword evidence="2" id="KW-1185">Reference proteome</keyword>
<dbReference type="Proteomes" id="UP001348369">
    <property type="component" value="Chromosome"/>
</dbReference>
<reference evidence="1" key="1">
    <citation type="submission" date="2022-10" db="EMBL/GenBank/DDBJ databases">
        <title>The complete genomes of actinobacterial strains from the NBC collection.</title>
        <authorList>
            <person name="Joergensen T.S."/>
            <person name="Alvarez Arevalo M."/>
            <person name="Sterndorff E.B."/>
            <person name="Faurdal D."/>
            <person name="Vuksanovic O."/>
            <person name="Mourched A.-S."/>
            <person name="Charusanti P."/>
            <person name="Shaw S."/>
            <person name="Blin K."/>
            <person name="Weber T."/>
        </authorList>
    </citation>
    <scope>NUCLEOTIDE SEQUENCE</scope>
    <source>
        <strain evidence="1">NBC 01771</strain>
    </source>
</reference>